<evidence type="ECO:0000313" key="2">
    <source>
        <dbReference type="EMBL" id="SDP30531.1"/>
    </source>
</evidence>
<dbReference type="EMBL" id="FNJU01000002">
    <property type="protein sequence ID" value="SDP30531.1"/>
    <property type="molecule type" value="Genomic_DNA"/>
</dbReference>
<name>A0A1H0RLZ2_9BACI</name>
<dbReference type="InterPro" id="IPR027393">
    <property type="entry name" value="Virus_scaffolding_prot_C"/>
</dbReference>
<feature type="domain" description="IDEAL" evidence="1">
    <location>
        <begin position="38"/>
        <end position="74"/>
    </location>
</feature>
<accession>A0A1H0RLZ2</accession>
<dbReference type="Gene3D" id="4.10.810.10">
    <property type="entry name" value="Virus Scaffolding Protein, Chain A"/>
    <property type="match status" value="1"/>
</dbReference>
<dbReference type="Proteomes" id="UP000199159">
    <property type="component" value="Unassembled WGS sequence"/>
</dbReference>
<organism evidence="2 3">
    <name type="scientific">Litchfieldia salsa</name>
    <dbReference type="NCBI Taxonomy" id="930152"/>
    <lineage>
        <taxon>Bacteria</taxon>
        <taxon>Bacillati</taxon>
        <taxon>Bacillota</taxon>
        <taxon>Bacilli</taxon>
        <taxon>Bacillales</taxon>
        <taxon>Bacillaceae</taxon>
        <taxon>Litchfieldia</taxon>
    </lineage>
</organism>
<proteinExistence type="predicted"/>
<dbReference type="InterPro" id="IPR014957">
    <property type="entry name" value="IDEAL_dom"/>
</dbReference>
<gene>
    <name evidence="2" type="ORF">SAMN05216565_102286</name>
</gene>
<evidence type="ECO:0000259" key="1">
    <source>
        <dbReference type="SMART" id="SM00914"/>
    </source>
</evidence>
<protein>
    <submittedName>
        <fullName evidence="2">IDEAL domain-containing protein</fullName>
    </submittedName>
</protein>
<sequence>MYTYKKTLKLMKYKKTTSVCYTLTKEQSFAFSLYAQLFLDECCYKFNQEKLKSSINDALDMKDSKTFMKLSKDYNRLLEINT</sequence>
<reference evidence="3" key="1">
    <citation type="submission" date="2016-10" db="EMBL/GenBank/DDBJ databases">
        <authorList>
            <person name="Varghese N."/>
            <person name="Submissions S."/>
        </authorList>
    </citation>
    <scope>NUCLEOTIDE SEQUENCE [LARGE SCALE GENOMIC DNA]</scope>
    <source>
        <strain evidence="3">IBRC-M10078</strain>
    </source>
</reference>
<dbReference type="AlphaFoldDB" id="A0A1H0RLZ2"/>
<dbReference type="RefSeq" id="WP_090850664.1">
    <property type="nucleotide sequence ID" value="NZ_FNJU01000002.1"/>
</dbReference>
<dbReference type="OrthoDB" id="2969764at2"/>
<dbReference type="STRING" id="930152.SAMN05216565_102286"/>
<dbReference type="SMART" id="SM00914">
    <property type="entry name" value="IDEAL"/>
    <property type="match status" value="1"/>
</dbReference>
<evidence type="ECO:0000313" key="3">
    <source>
        <dbReference type="Proteomes" id="UP000199159"/>
    </source>
</evidence>
<keyword evidence="3" id="KW-1185">Reference proteome</keyword>
<dbReference type="Pfam" id="PF08858">
    <property type="entry name" value="IDEAL"/>
    <property type="match status" value="1"/>
</dbReference>